<dbReference type="InterPro" id="IPR016187">
    <property type="entry name" value="CTDL_fold"/>
</dbReference>
<dbReference type="InterPro" id="IPR016186">
    <property type="entry name" value="C-type_lectin-like/link_sf"/>
</dbReference>
<proteinExistence type="predicted"/>
<evidence type="ECO:0000313" key="3">
    <source>
        <dbReference type="Proteomes" id="UP001519460"/>
    </source>
</evidence>
<sequence>MTQGDAREVCRQYGMLLWEPRSQDTLDLWNSRKSAIFALLSNPVEPWIGLIHDGFQNANLSNFRWVSGEPEVTWAAWASGEPDNLHRDHCFRIRQNKFGSWNCDDVIYSALCVKTDFEITVNSSIVSSVYVKVEENSSGTQRVTKHRHGSMVTGDNLWLMAPIVPSASTDLDSCVLACHEQPPCVMVVTDPLCRIFFDVTG</sequence>
<evidence type="ECO:0000313" key="2">
    <source>
        <dbReference type="EMBL" id="KAK7487484.1"/>
    </source>
</evidence>
<dbReference type="CDD" id="cd00037">
    <property type="entry name" value="CLECT"/>
    <property type="match status" value="1"/>
</dbReference>
<dbReference type="SUPFAM" id="SSF56436">
    <property type="entry name" value="C-type lectin-like"/>
    <property type="match status" value="1"/>
</dbReference>
<comment type="caution">
    <text evidence="2">The sequence shown here is derived from an EMBL/GenBank/DDBJ whole genome shotgun (WGS) entry which is preliminary data.</text>
</comment>
<keyword evidence="3" id="KW-1185">Reference proteome</keyword>
<dbReference type="Pfam" id="PF00059">
    <property type="entry name" value="Lectin_C"/>
    <property type="match status" value="1"/>
</dbReference>
<dbReference type="EMBL" id="JACVVK020000164">
    <property type="protein sequence ID" value="KAK7487484.1"/>
    <property type="molecule type" value="Genomic_DNA"/>
</dbReference>
<reference evidence="2 3" key="1">
    <citation type="journal article" date="2023" name="Sci. Data">
        <title>Genome assembly of the Korean intertidal mud-creeper Batillaria attramentaria.</title>
        <authorList>
            <person name="Patra A.K."/>
            <person name="Ho P.T."/>
            <person name="Jun S."/>
            <person name="Lee S.J."/>
            <person name="Kim Y."/>
            <person name="Won Y.J."/>
        </authorList>
    </citation>
    <scope>NUCLEOTIDE SEQUENCE [LARGE SCALE GENOMIC DNA]</scope>
    <source>
        <strain evidence="2">Wonlab-2016</strain>
    </source>
</reference>
<gene>
    <name evidence="2" type="ORF">BaRGS_00021325</name>
</gene>
<dbReference type="AlphaFoldDB" id="A0ABD0KK02"/>
<name>A0ABD0KK02_9CAEN</name>
<evidence type="ECO:0000259" key="1">
    <source>
        <dbReference type="PROSITE" id="PS50041"/>
    </source>
</evidence>
<accession>A0ABD0KK02</accession>
<organism evidence="2 3">
    <name type="scientific">Batillaria attramentaria</name>
    <dbReference type="NCBI Taxonomy" id="370345"/>
    <lineage>
        <taxon>Eukaryota</taxon>
        <taxon>Metazoa</taxon>
        <taxon>Spiralia</taxon>
        <taxon>Lophotrochozoa</taxon>
        <taxon>Mollusca</taxon>
        <taxon>Gastropoda</taxon>
        <taxon>Caenogastropoda</taxon>
        <taxon>Sorbeoconcha</taxon>
        <taxon>Cerithioidea</taxon>
        <taxon>Batillariidae</taxon>
        <taxon>Batillaria</taxon>
    </lineage>
</organism>
<dbReference type="InterPro" id="IPR001304">
    <property type="entry name" value="C-type_lectin-like"/>
</dbReference>
<dbReference type="PROSITE" id="PS50041">
    <property type="entry name" value="C_TYPE_LECTIN_2"/>
    <property type="match status" value="1"/>
</dbReference>
<dbReference type="Gene3D" id="3.10.100.10">
    <property type="entry name" value="Mannose-Binding Protein A, subunit A"/>
    <property type="match status" value="1"/>
</dbReference>
<protein>
    <recommendedName>
        <fullName evidence="1">C-type lectin domain-containing protein</fullName>
    </recommendedName>
</protein>
<feature type="domain" description="C-type lectin" evidence="1">
    <location>
        <begin position="1"/>
        <end position="102"/>
    </location>
</feature>
<dbReference type="Proteomes" id="UP001519460">
    <property type="component" value="Unassembled WGS sequence"/>
</dbReference>